<feature type="transmembrane region" description="Helical" evidence="1">
    <location>
        <begin position="6"/>
        <end position="28"/>
    </location>
</feature>
<name>A0A0E9W7U3_ANGAN</name>
<evidence type="ECO:0000256" key="1">
    <source>
        <dbReference type="SAM" id="Phobius"/>
    </source>
</evidence>
<accession>A0A0E9W7U3</accession>
<dbReference type="EMBL" id="GBXM01022216">
    <property type="protein sequence ID" value="JAH86361.1"/>
    <property type="molecule type" value="Transcribed_RNA"/>
</dbReference>
<protein>
    <submittedName>
        <fullName evidence="2">Uncharacterized protein</fullName>
    </submittedName>
</protein>
<evidence type="ECO:0000313" key="2">
    <source>
        <dbReference type="EMBL" id="JAH86361.1"/>
    </source>
</evidence>
<keyword evidence="1" id="KW-0812">Transmembrane</keyword>
<organism evidence="2">
    <name type="scientific">Anguilla anguilla</name>
    <name type="common">European freshwater eel</name>
    <name type="synonym">Muraena anguilla</name>
    <dbReference type="NCBI Taxonomy" id="7936"/>
    <lineage>
        <taxon>Eukaryota</taxon>
        <taxon>Metazoa</taxon>
        <taxon>Chordata</taxon>
        <taxon>Craniata</taxon>
        <taxon>Vertebrata</taxon>
        <taxon>Euteleostomi</taxon>
        <taxon>Actinopterygii</taxon>
        <taxon>Neopterygii</taxon>
        <taxon>Teleostei</taxon>
        <taxon>Anguilliformes</taxon>
        <taxon>Anguillidae</taxon>
        <taxon>Anguilla</taxon>
    </lineage>
</organism>
<keyword evidence="1" id="KW-1133">Transmembrane helix</keyword>
<reference evidence="2" key="2">
    <citation type="journal article" date="2015" name="Fish Shellfish Immunol.">
        <title>Early steps in the European eel (Anguilla anguilla)-Vibrio vulnificus interaction in the gills: Role of the RtxA13 toxin.</title>
        <authorList>
            <person name="Callol A."/>
            <person name="Pajuelo D."/>
            <person name="Ebbesson L."/>
            <person name="Teles M."/>
            <person name="MacKenzie S."/>
            <person name="Amaro C."/>
        </authorList>
    </citation>
    <scope>NUCLEOTIDE SEQUENCE</scope>
</reference>
<keyword evidence="1" id="KW-0472">Membrane</keyword>
<reference evidence="2" key="1">
    <citation type="submission" date="2014-11" db="EMBL/GenBank/DDBJ databases">
        <authorList>
            <person name="Amaro Gonzalez C."/>
        </authorList>
    </citation>
    <scope>NUCLEOTIDE SEQUENCE</scope>
</reference>
<proteinExistence type="predicted"/>
<sequence length="64" mass="7506">MLTPSVALWKMFVYFSTCMLLFHDHYIMNHDDRKKVARSHHWTLATFCKSKKMGRNGSPMALTS</sequence>
<dbReference type="AlphaFoldDB" id="A0A0E9W7U3"/>